<feature type="non-terminal residue" evidence="2">
    <location>
        <position position="1"/>
    </location>
</feature>
<evidence type="ECO:0000313" key="3">
    <source>
        <dbReference type="Proteomes" id="UP001189429"/>
    </source>
</evidence>
<evidence type="ECO:0000256" key="1">
    <source>
        <dbReference type="SAM" id="Phobius"/>
    </source>
</evidence>
<protein>
    <submittedName>
        <fullName evidence="2">Uncharacterized protein</fullName>
    </submittedName>
</protein>
<evidence type="ECO:0000313" key="2">
    <source>
        <dbReference type="EMBL" id="CAK0831610.1"/>
    </source>
</evidence>
<feature type="transmembrane region" description="Helical" evidence="1">
    <location>
        <begin position="31"/>
        <end position="49"/>
    </location>
</feature>
<keyword evidence="1" id="KW-1133">Transmembrane helix</keyword>
<keyword evidence="1" id="KW-0472">Membrane</keyword>
<dbReference type="Proteomes" id="UP001189429">
    <property type="component" value="Unassembled WGS sequence"/>
</dbReference>
<accession>A0ABN9SIR4</accession>
<keyword evidence="3" id="KW-1185">Reference proteome</keyword>
<name>A0ABN9SIR4_9DINO</name>
<sequence>QICFAALVAVNWWGYQAPREDEELHTEHVKAVAYTFLGLFVIIISELLIRIAAQGGPLQHKNSYRRFFSLFFHKFEVFFICIFWYWVWRVVFVPLRRQRLFGIVPLHLPA</sequence>
<proteinExistence type="predicted"/>
<reference evidence="2" key="1">
    <citation type="submission" date="2023-10" db="EMBL/GenBank/DDBJ databases">
        <authorList>
            <person name="Chen Y."/>
            <person name="Shah S."/>
            <person name="Dougan E. K."/>
            <person name="Thang M."/>
            <person name="Chan C."/>
        </authorList>
    </citation>
    <scope>NUCLEOTIDE SEQUENCE [LARGE SCALE GENOMIC DNA]</scope>
</reference>
<dbReference type="EMBL" id="CAUYUJ010011343">
    <property type="protein sequence ID" value="CAK0831610.1"/>
    <property type="molecule type" value="Genomic_DNA"/>
</dbReference>
<organism evidence="2 3">
    <name type="scientific">Prorocentrum cordatum</name>
    <dbReference type="NCBI Taxonomy" id="2364126"/>
    <lineage>
        <taxon>Eukaryota</taxon>
        <taxon>Sar</taxon>
        <taxon>Alveolata</taxon>
        <taxon>Dinophyceae</taxon>
        <taxon>Prorocentrales</taxon>
        <taxon>Prorocentraceae</taxon>
        <taxon>Prorocentrum</taxon>
    </lineage>
</organism>
<comment type="caution">
    <text evidence="2">The sequence shown here is derived from an EMBL/GenBank/DDBJ whole genome shotgun (WGS) entry which is preliminary data.</text>
</comment>
<gene>
    <name evidence="2" type="ORF">PCOR1329_LOCUS29896</name>
</gene>
<feature type="transmembrane region" description="Helical" evidence="1">
    <location>
        <begin position="70"/>
        <end position="88"/>
    </location>
</feature>
<keyword evidence="1" id="KW-0812">Transmembrane</keyword>
<feature type="non-terminal residue" evidence="2">
    <location>
        <position position="110"/>
    </location>
</feature>